<comment type="caution">
    <text evidence="7">The sequence shown here is derived from an EMBL/GenBank/DDBJ whole genome shotgun (WGS) entry which is preliminary data.</text>
</comment>
<evidence type="ECO:0000256" key="4">
    <source>
        <dbReference type="ARBA" id="ARBA00022815"/>
    </source>
</evidence>
<sequence length="136" mass="14713">MMRLHLLSCLLLLPLAACFPLLDGEVPMDTTGGTGGGMSWADLAGGHAAPFPWGSSQWPRAPHPQAQLAMAKELQMLGRAHADFRLRFRRQDDGRGVAGFLLANGEKASSPLGTLADEFSGYGKKKGGFRFRFGRR</sequence>
<dbReference type="VEuPathDB" id="HostDB:LOC118667750"/>
<keyword evidence="5" id="KW-0527">Neuropeptide</keyword>
<keyword evidence="3" id="KW-0964">Secreted</keyword>
<evidence type="ECO:0000313" key="8">
    <source>
        <dbReference type="Proteomes" id="UP000527355"/>
    </source>
</evidence>
<dbReference type="GO" id="GO:0005184">
    <property type="term" value="F:neuropeptide hormone activity"/>
    <property type="evidence" value="ECO:0007669"/>
    <property type="project" value="TreeGrafter"/>
</dbReference>
<accession>A0A7J7UR61</accession>
<feature type="chain" id="PRO_5029836181" evidence="6">
    <location>
        <begin position="19"/>
        <end position="136"/>
    </location>
</feature>
<dbReference type="PANTHER" id="PTHR36476:SF1">
    <property type="entry name" value="OREXIGENIC NEUROPEPTIDE QRFP"/>
    <property type="match status" value="1"/>
</dbReference>
<gene>
    <name evidence="7" type="ORF">mMyoMyo1_016121</name>
</gene>
<keyword evidence="8" id="KW-1185">Reference proteome</keyword>
<dbReference type="PANTHER" id="PTHR36476">
    <property type="entry name" value="OREXIGENIC NEUROPEPTIDE QRFP"/>
    <property type="match status" value="1"/>
</dbReference>
<dbReference type="Pfam" id="PF11109">
    <property type="entry name" value="RFamide_26RFa"/>
    <property type="match status" value="1"/>
</dbReference>
<protein>
    <submittedName>
        <fullName evidence="7">Pyroglutamylated RFamide peptide</fullName>
    </submittedName>
</protein>
<evidence type="ECO:0000256" key="3">
    <source>
        <dbReference type="ARBA" id="ARBA00022525"/>
    </source>
</evidence>
<evidence type="ECO:0000256" key="6">
    <source>
        <dbReference type="SAM" id="SignalP"/>
    </source>
</evidence>
<reference evidence="7 8" key="1">
    <citation type="journal article" date="2020" name="Nature">
        <title>Six reference-quality genomes reveal evolution of bat adaptations.</title>
        <authorList>
            <person name="Jebb D."/>
            <person name="Huang Z."/>
            <person name="Pippel M."/>
            <person name="Hughes G.M."/>
            <person name="Lavrichenko K."/>
            <person name="Devanna P."/>
            <person name="Winkler S."/>
            <person name="Jermiin L.S."/>
            <person name="Skirmuntt E.C."/>
            <person name="Katzourakis A."/>
            <person name="Burkitt-Gray L."/>
            <person name="Ray D.A."/>
            <person name="Sullivan K.A.M."/>
            <person name="Roscito J.G."/>
            <person name="Kirilenko B.M."/>
            <person name="Davalos L.M."/>
            <person name="Corthals A.P."/>
            <person name="Power M.L."/>
            <person name="Jones G."/>
            <person name="Ransome R.D."/>
            <person name="Dechmann D.K.N."/>
            <person name="Locatelli A.G."/>
            <person name="Puechmaille S.J."/>
            <person name="Fedrigo O."/>
            <person name="Jarvis E.D."/>
            <person name="Hiller M."/>
            <person name="Vernes S.C."/>
            <person name="Myers E.W."/>
            <person name="Teeling E.C."/>
        </authorList>
    </citation>
    <scope>NUCLEOTIDE SEQUENCE [LARGE SCALE GENOMIC DNA]</scope>
    <source>
        <strain evidence="7">MMyoMyo1</strain>
        <tissue evidence="7">Flight muscle</tissue>
    </source>
</reference>
<dbReference type="InterPro" id="IPR024565">
    <property type="entry name" value="P518"/>
</dbReference>
<evidence type="ECO:0000256" key="5">
    <source>
        <dbReference type="ARBA" id="ARBA00023320"/>
    </source>
</evidence>
<dbReference type="GO" id="GO:0005576">
    <property type="term" value="C:extracellular region"/>
    <property type="evidence" value="ECO:0007669"/>
    <property type="project" value="UniProtKB-SubCell"/>
</dbReference>
<organism evidence="7 8">
    <name type="scientific">Myotis myotis</name>
    <name type="common">Greater mouse-eared bat</name>
    <name type="synonym">Vespertilio myotis</name>
    <dbReference type="NCBI Taxonomy" id="51298"/>
    <lineage>
        <taxon>Eukaryota</taxon>
        <taxon>Metazoa</taxon>
        <taxon>Chordata</taxon>
        <taxon>Craniata</taxon>
        <taxon>Vertebrata</taxon>
        <taxon>Euteleostomi</taxon>
        <taxon>Mammalia</taxon>
        <taxon>Eutheria</taxon>
        <taxon>Laurasiatheria</taxon>
        <taxon>Chiroptera</taxon>
        <taxon>Yangochiroptera</taxon>
        <taxon>Vespertilionidae</taxon>
        <taxon>Myotis</taxon>
    </lineage>
</organism>
<evidence type="ECO:0000313" key="7">
    <source>
        <dbReference type="EMBL" id="KAF6315254.1"/>
    </source>
</evidence>
<name>A0A7J7UR61_MYOMY</name>
<evidence type="ECO:0000256" key="2">
    <source>
        <dbReference type="ARBA" id="ARBA00005516"/>
    </source>
</evidence>
<dbReference type="OrthoDB" id="9831857at2759"/>
<dbReference type="EMBL" id="JABWUV010000012">
    <property type="protein sequence ID" value="KAF6315254.1"/>
    <property type="molecule type" value="Genomic_DNA"/>
</dbReference>
<dbReference type="AlphaFoldDB" id="A0A7J7UR61"/>
<dbReference type="GO" id="GO:0031854">
    <property type="term" value="F:orexigenic neuropeptide QRFP receptor binding"/>
    <property type="evidence" value="ECO:0007669"/>
    <property type="project" value="InterPro"/>
</dbReference>
<proteinExistence type="inferred from homology"/>
<evidence type="ECO:0000256" key="1">
    <source>
        <dbReference type="ARBA" id="ARBA00004613"/>
    </source>
</evidence>
<comment type="similarity">
    <text evidence="2">Belongs to the RFamide neuropeptide family.</text>
</comment>
<dbReference type="GO" id="GO:0007218">
    <property type="term" value="P:neuropeptide signaling pathway"/>
    <property type="evidence" value="ECO:0007669"/>
    <property type="project" value="UniProtKB-KW"/>
</dbReference>
<keyword evidence="6" id="KW-0732">Signal</keyword>
<dbReference type="Proteomes" id="UP000527355">
    <property type="component" value="Unassembled WGS sequence"/>
</dbReference>
<comment type="subcellular location">
    <subcellularLocation>
        <location evidence="1">Secreted</location>
    </subcellularLocation>
</comment>
<keyword evidence="4" id="KW-0027">Amidation</keyword>
<feature type="signal peptide" evidence="6">
    <location>
        <begin position="1"/>
        <end position="18"/>
    </location>
</feature>